<feature type="transmembrane region" description="Helical" evidence="1">
    <location>
        <begin position="160"/>
        <end position="180"/>
    </location>
</feature>
<name>A0A382ENW9_9ZZZZ</name>
<proteinExistence type="predicted"/>
<feature type="transmembrane region" description="Helical" evidence="1">
    <location>
        <begin position="74"/>
        <end position="92"/>
    </location>
</feature>
<evidence type="ECO:0000313" key="2">
    <source>
        <dbReference type="EMBL" id="SVB52095.1"/>
    </source>
</evidence>
<feature type="transmembrane region" description="Helical" evidence="1">
    <location>
        <begin position="12"/>
        <end position="31"/>
    </location>
</feature>
<keyword evidence="1" id="KW-1133">Transmembrane helix</keyword>
<feature type="transmembrane region" description="Helical" evidence="1">
    <location>
        <begin position="101"/>
        <end position="118"/>
    </location>
</feature>
<reference evidence="2" key="1">
    <citation type="submission" date="2018-05" db="EMBL/GenBank/DDBJ databases">
        <authorList>
            <person name="Lanie J.A."/>
            <person name="Ng W.-L."/>
            <person name="Kazmierczak K.M."/>
            <person name="Andrzejewski T.M."/>
            <person name="Davidsen T.M."/>
            <person name="Wayne K.J."/>
            <person name="Tettelin H."/>
            <person name="Glass J.I."/>
            <person name="Rusch D."/>
            <person name="Podicherti R."/>
            <person name="Tsui H.-C.T."/>
            <person name="Winkler M.E."/>
        </authorList>
    </citation>
    <scope>NUCLEOTIDE SEQUENCE</scope>
</reference>
<dbReference type="EMBL" id="UINC01045391">
    <property type="protein sequence ID" value="SVB52095.1"/>
    <property type="molecule type" value="Genomic_DNA"/>
</dbReference>
<dbReference type="AlphaFoldDB" id="A0A382ENW9"/>
<feature type="transmembrane region" description="Helical" evidence="1">
    <location>
        <begin position="43"/>
        <end position="62"/>
    </location>
</feature>
<dbReference type="Pfam" id="PF14808">
    <property type="entry name" value="TMEM164"/>
    <property type="match status" value="1"/>
</dbReference>
<dbReference type="InterPro" id="IPR011737">
    <property type="entry name" value="CHP02206_TP0381"/>
</dbReference>
<organism evidence="2">
    <name type="scientific">marine metagenome</name>
    <dbReference type="NCBI Taxonomy" id="408172"/>
    <lineage>
        <taxon>unclassified sequences</taxon>
        <taxon>metagenomes</taxon>
        <taxon>ecological metagenomes</taxon>
    </lineage>
</organism>
<gene>
    <name evidence="2" type="ORF">METZ01_LOCUS204949</name>
</gene>
<keyword evidence="1" id="KW-0812">Transmembrane</keyword>
<sequence length="240" mass="28100">MIPHETIEIFSLLWWQSNIITIGIIFSLLILGKWFNTEYRERLAKFIGIILIVRTIGIHFYWDYLGIWTIESSLPLHLCGLSAILSGIILFWRKQWAYECLYFWGIPGAFHSLLTPEFTVGTSGFLFYEYYLSHGGIILSAIYLTWVLGMKPRQGSWLKIFISSQILLPFIVFINWIFNANYMYLCTKPIVNNPFLIGEWPWYILGIELAALLHFFIVYLPFAYLYRQVKVNEQAKGVSV</sequence>
<accession>A0A382ENW9</accession>
<evidence type="ECO:0000256" key="1">
    <source>
        <dbReference type="SAM" id="Phobius"/>
    </source>
</evidence>
<feature type="transmembrane region" description="Helical" evidence="1">
    <location>
        <begin position="200"/>
        <end position="226"/>
    </location>
</feature>
<protein>
    <recommendedName>
        <fullName evidence="3">TIGR02206 family membrane protein</fullName>
    </recommendedName>
</protein>
<feature type="transmembrane region" description="Helical" evidence="1">
    <location>
        <begin position="130"/>
        <end position="148"/>
    </location>
</feature>
<evidence type="ECO:0008006" key="3">
    <source>
        <dbReference type="Google" id="ProtNLM"/>
    </source>
</evidence>
<keyword evidence="1" id="KW-0472">Membrane</keyword>
<dbReference type="NCBIfam" id="TIGR02206">
    <property type="entry name" value="intg_mem_TP0381"/>
    <property type="match status" value="1"/>
</dbReference>